<dbReference type="STRING" id="882086.SacxiDRAFT_4015"/>
<keyword evidence="4" id="KW-1185">Reference proteome</keyword>
<reference evidence="3 4" key="1">
    <citation type="submission" date="2012-01" db="EMBL/GenBank/DDBJ databases">
        <title>Improved High-Quality Draft sequence of Saccharomonospora xinjiangensis XJ-54.</title>
        <authorList>
            <consortium name="US DOE Joint Genome Institute"/>
            <person name="Lucas S."/>
            <person name="Han J."/>
            <person name="Lapidus A."/>
            <person name="Cheng J.-F."/>
            <person name="Goodwin L."/>
            <person name="Pitluck S."/>
            <person name="Peters L."/>
            <person name="Mikhailova N."/>
            <person name="Teshima H."/>
            <person name="Detter J.C."/>
            <person name="Han C."/>
            <person name="Tapia R."/>
            <person name="Land M."/>
            <person name="Hauser L."/>
            <person name="Kyrpides N."/>
            <person name="Ivanova N."/>
            <person name="Pagani I."/>
            <person name="Brambilla E.-M."/>
            <person name="Klenk H.-P."/>
            <person name="Woyke T."/>
        </authorList>
    </citation>
    <scope>NUCLEOTIDE SEQUENCE [LARGE SCALE GENOMIC DNA]</scope>
    <source>
        <strain evidence="3 4">XJ-54</strain>
    </source>
</reference>
<sequence length="217" mass="21102">MWGQPNQPGMPPSTPMSQQQPPGAYPVGQPPGHFGGPGGAPPGPPKKKTGLVVGISIAVVAVIGGVVALIVLLSGDDEPPLAGRKPQAPPTGGQAASSAPGLPGQSGSSAPDLPPADPGSGAAADDVAAVQKLADDLLAAANSRDNAALRALICSGKAGDASFDEVPDGVVFEQSGEVVISGDTAVIRITASNAEQSDEGALAASKQGGQWCLSGPG</sequence>
<organism evidence="3 4">
    <name type="scientific">Saccharomonospora xinjiangensis XJ-54</name>
    <dbReference type="NCBI Taxonomy" id="882086"/>
    <lineage>
        <taxon>Bacteria</taxon>
        <taxon>Bacillati</taxon>
        <taxon>Actinomycetota</taxon>
        <taxon>Actinomycetes</taxon>
        <taxon>Pseudonocardiales</taxon>
        <taxon>Pseudonocardiaceae</taxon>
        <taxon>Saccharomonospora</taxon>
    </lineage>
</organism>
<dbReference type="eggNOG" id="ENOG5034097">
    <property type="taxonomic scope" value="Bacteria"/>
</dbReference>
<evidence type="ECO:0000256" key="2">
    <source>
        <dbReference type="SAM" id="Phobius"/>
    </source>
</evidence>
<feature type="compositionally biased region" description="Low complexity" evidence="1">
    <location>
        <begin position="15"/>
        <end position="32"/>
    </location>
</feature>
<dbReference type="EMBL" id="JH636049">
    <property type="protein sequence ID" value="EID56205.1"/>
    <property type="molecule type" value="Genomic_DNA"/>
</dbReference>
<accession>I0V7V2</accession>
<name>I0V7V2_9PSEU</name>
<evidence type="ECO:0000313" key="4">
    <source>
        <dbReference type="Proteomes" id="UP000004691"/>
    </source>
</evidence>
<dbReference type="AlphaFoldDB" id="I0V7V2"/>
<feature type="region of interest" description="Disordered" evidence="1">
    <location>
        <begin position="81"/>
        <end position="124"/>
    </location>
</feature>
<proteinExistence type="predicted"/>
<feature type="region of interest" description="Disordered" evidence="1">
    <location>
        <begin position="1"/>
        <end position="45"/>
    </location>
</feature>
<keyword evidence="2" id="KW-1133">Transmembrane helix</keyword>
<feature type="region of interest" description="Disordered" evidence="1">
    <location>
        <begin position="196"/>
        <end position="217"/>
    </location>
</feature>
<keyword evidence="2" id="KW-0472">Membrane</keyword>
<dbReference type="HOGENOM" id="CLU_110717_0_0_11"/>
<feature type="transmembrane region" description="Helical" evidence="2">
    <location>
        <begin position="51"/>
        <end position="75"/>
    </location>
</feature>
<evidence type="ECO:0000313" key="3">
    <source>
        <dbReference type="EMBL" id="EID56205.1"/>
    </source>
</evidence>
<keyword evidence="2" id="KW-0812">Transmembrane</keyword>
<evidence type="ECO:0000256" key="1">
    <source>
        <dbReference type="SAM" id="MobiDB-lite"/>
    </source>
</evidence>
<dbReference type="Proteomes" id="UP000004691">
    <property type="component" value="Unassembled WGS sequence"/>
</dbReference>
<protein>
    <recommendedName>
        <fullName evidence="5">DUF4878 domain-containing protein</fullName>
    </recommendedName>
</protein>
<evidence type="ECO:0008006" key="5">
    <source>
        <dbReference type="Google" id="ProtNLM"/>
    </source>
</evidence>
<gene>
    <name evidence="3" type="ORF">SacxiDRAFT_4015</name>
</gene>